<keyword evidence="2" id="KW-1133">Transmembrane helix</keyword>
<evidence type="ECO:0000256" key="2">
    <source>
        <dbReference type="SAM" id="Phobius"/>
    </source>
</evidence>
<proteinExistence type="predicted"/>
<keyword evidence="2" id="KW-0812">Transmembrane</keyword>
<dbReference type="STRING" id="5364.A0A5C3MXL0"/>
<dbReference type="Proteomes" id="UP000305948">
    <property type="component" value="Unassembled WGS sequence"/>
</dbReference>
<keyword evidence="2" id="KW-0472">Membrane</keyword>
<feature type="compositionally biased region" description="Basic residues" evidence="1">
    <location>
        <begin position="376"/>
        <end position="388"/>
    </location>
</feature>
<feature type="transmembrane region" description="Helical" evidence="2">
    <location>
        <begin position="303"/>
        <end position="324"/>
    </location>
</feature>
<feature type="transmembrane region" description="Helical" evidence="2">
    <location>
        <begin position="268"/>
        <end position="291"/>
    </location>
</feature>
<organism evidence="3 4">
    <name type="scientific">Heliocybe sulcata</name>
    <dbReference type="NCBI Taxonomy" id="5364"/>
    <lineage>
        <taxon>Eukaryota</taxon>
        <taxon>Fungi</taxon>
        <taxon>Dikarya</taxon>
        <taxon>Basidiomycota</taxon>
        <taxon>Agaricomycotina</taxon>
        <taxon>Agaricomycetes</taxon>
        <taxon>Gloeophyllales</taxon>
        <taxon>Gloeophyllaceae</taxon>
        <taxon>Heliocybe</taxon>
    </lineage>
</organism>
<evidence type="ECO:0000313" key="3">
    <source>
        <dbReference type="EMBL" id="TFK49595.1"/>
    </source>
</evidence>
<dbReference type="OrthoDB" id="3357304at2759"/>
<sequence>MCYYCAQLQSIINLQRANISQKPASPLYWRWQAFRPFSNSASDFDFTVGYVCLGFSDVCPHPDATWTGIRLIRPSGFSILAVLGHKSSTDNSSDEALLHYRPVFTRSMPVQILLTGVIFTLLSILLIQLLFTARHHWHLSPGNYILQMCGVFSLGVSLVAAMYKILSATATESKSWPYMLSYLAVDIPPLHYNNGWETAELGAWLLMNGLTSALIQIVHIHFITLLFPTSLAKPVVFVLLIPLAVLHGIVQVLPIWDNATVISMAHYVSNICSATLSLLFTLLLIIWAFFVNRKQAWRTEGGTAAFGVAAMSLSVLTTVLSFVYIPDKDQYEWYPELVHAMMMWQSYLGWWWWVGTGMPAASFAEVKPKSKEGHVLGKRARSRAKSKGKGKETNEVSEVRPNAIEFPSQSSLRRHIYPGSGDAANLQMRQIRFKYDSS</sequence>
<evidence type="ECO:0000256" key="1">
    <source>
        <dbReference type="SAM" id="MobiDB-lite"/>
    </source>
</evidence>
<feature type="transmembrane region" description="Helical" evidence="2">
    <location>
        <begin position="234"/>
        <end position="256"/>
    </location>
</feature>
<evidence type="ECO:0000313" key="4">
    <source>
        <dbReference type="Proteomes" id="UP000305948"/>
    </source>
</evidence>
<dbReference type="EMBL" id="ML213515">
    <property type="protein sequence ID" value="TFK49595.1"/>
    <property type="molecule type" value="Genomic_DNA"/>
</dbReference>
<keyword evidence="4" id="KW-1185">Reference proteome</keyword>
<feature type="transmembrane region" description="Helical" evidence="2">
    <location>
        <begin position="144"/>
        <end position="163"/>
    </location>
</feature>
<feature type="transmembrane region" description="Helical" evidence="2">
    <location>
        <begin position="204"/>
        <end position="227"/>
    </location>
</feature>
<reference evidence="3 4" key="1">
    <citation type="journal article" date="2019" name="Nat. Ecol. Evol.">
        <title>Megaphylogeny resolves global patterns of mushroom evolution.</title>
        <authorList>
            <person name="Varga T."/>
            <person name="Krizsan K."/>
            <person name="Foldi C."/>
            <person name="Dima B."/>
            <person name="Sanchez-Garcia M."/>
            <person name="Sanchez-Ramirez S."/>
            <person name="Szollosi G.J."/>
            <person name="Szarkandi J.G."/>
            <person name="Papp V."/>
            <person name="Albert L."/>
            <person name="Andreopoulos W."/>
            <person name="Angelini C."/>
            <person name="Antonin V."/>
            <person name="Barry K.W."/>
            <person name="Bougher N.L."/>
            <person name="Buchanan P."/>
            <person name="Buyck B."/>
            <person name="Bense V."/>
            <person name="Catcheside P."/>
            <person name="Chovatia M."/>
            <person name="Cooper J."/>
            <person name="Damon W."/>
            <person name="Desjardin D."/>
            <person name="Finy P."/>
            <person name="Geml J."/>
            <person name="Haridas S."/>
            <person name="Hughes K."/>
            <person name="Justo A."/>
            <person name="Karasinski D."/>
            <person name="Kautmanova I."/>
            <person name="Kiss B."/>
            <person name="Kocsube S."/>
            <person name="Kotiranta H."/>
            <person name="LaButti K.M."/>
            <person name="Lechner B.E."/>
            <person name="Liimatainen K."/>
            <person name="Lipzen A."/>
            <person name="Lukacs Z."/>
            <person name="Mihaltcheva S."/>
            <person name="Morgado L.N."/>
            <person name="Niskanen T."/>
            <person name="Noordeloos M.E."/>
            <person name="Ohm R.A."/>
            <person name="Ortiz-Santana B."/>
            <person name="Ovrebo C."/>
            <person name="Racz N."/>
            <person name="Riley R."/>
            <person name="Savchenko A."/>
            <person name="Shiryaev A."/>
            <person name="Soop K."/>
            <person name="Spirin V."/>
            <person name="Szebenyi C."/>
            <person name="Tomsovsky M."/>
            <person name="Tulloss R.E."/>
            <person name="Uehling J."/>
            <person name="Grigoriev I.V."/>
            <person name="Vagvolgyi C."/>
            <person name="Papp T."/>
            <person name="Martin F.M."/>
            <person name="Miettinen O."/>
            <person name="Hibbett D.S."/>
            <person name="Nagy L.G."/>
        </authorList>
    </citation>
    <scope>NUCLEOTIDE SEQUENCE [LARGE SCALE GENOMIC DNA]</scope>
    <source>
        <strain evidence="3 4">OMC1185</strain>
    </source>
</reference>
<feature type="region of interest" description="Disordered" evidence="1">
    <location>
        <begin position="374"/>
        <end position="400"/>
    </location>
</feature>
<feature type="transmembrane region" description="Helical" evidence="2">
    <location>
        <begin position="110"/>
        <end position="132"/>
    </location>
</feature>
<accession>A0A5C3MXL0</accession>
<gene>
    <name evidence="3" type="ORF">OE88DRAFT_1726826</name>
</gene>
<name>A0A5C3MXL0_9AGAM</name>
<protein>
    <submittedName>
        <fullName evidence="3">Uncharacterized protein</fullName>
    </submittedName>
</protein>
<dbReference type="AlphaFoldDB" id="A0A5C3MXL0"/>
<feature type="compositionally biased region" description="Basic and acidic residues" evidence="1">
    <location>
        <begin position="389"/>
        <end position="398"/>
    </location>
</feature>